<dbReference type="InterPro" id="IPR003660">
    <property type="entry name" value="HAMP_dom"/>
</dbReference>
<dbReference type="AlphaFoldDB" id="A0A1G8GFJ7"/>
<feature type="domain" description="HAMP" evidence="10">
    <location>
        <begin position="179"/>
        <end position="231"/>
    </location>
</feature>
<evidence type="ECO:0000256" key="7">
    <source>
        <dbReference type="SAM" id="MobiDB-lite"/>
    </source>
</evidence>
<feature type="domain" description="Methyl-accepting transducer" evidence="9">
    <location>
        <begin position="250"/>
        <end position="489"/>
    </location>
</feature>
<dbReference type="Proteomes" id="UP000199163">
    <property type="component" value="Unassembled WGS sequence"/>
</dbReference>
<keyword evidence="8" id="KW-1133">Transmembrane helix</keyword>
<protein>
    <submittedName>
        <fullName evidence="11">Methyl-accepting chemotaxis protein</fullName>
    </submittedName>
</protein>
<evidence type="ECO:0000256" key="3">
    <source>
        <dbReference type="ARBA" id="ARBA00023136"/>
    </source>
</evidence>
<evidence type="ECO:0000256" key="4">
    <source>
        <dbReference type="ARBA" id="ARBA00023224"/>
    </source>
</evidence>
<dbReference type="PROSITE" id="PS50111">
    <property type="entry name" value="CHEMOTAXIS_TRANSDUC_2"/>
    <property type="match status" value="1"/>
</dbReference>
<dbReference type="Gene3D" id="1.10.287.950">
    <property type="entry name" value="Methyl-accepting chemotaxis protein"/>
    <property type="match status" value="1"/>
</dbReference>
<dbReference type="STRING" id="568899.SAMN05192534_11572"/>
<dbReference type="OrthoDB" id="2493490at2"/>
<evidence type="ECO:0000256" key="8">
    <source>
        <dbReference type="SAM" id="Phobius"/>
    </source>
</evidence>
<evidence type="ECO:0000256" key="2">
    <source>
        <dbReference type="ARBA" id="ARBA00022475"/>
    </source>
</evidence>
<feature type="region of interest" description="Disordered" evidence="7">
    <location>
        <begin position="305"/>
        <end position="324"/>
    </location>
</feature>
<dbReference type="InterPro" id="IPR004089">
    <property type="entry name" value="MCPsignal_dom"/>
</dbReference>
<keyword evidence="4 6" id="KW-0807">Transducer</keyword>
<dbReference type="SUPFAM" id="SSF58104">
    <property type="entry name" value="Methyl-accepting chemotaxis protein (MCP) signaling domain"/>
    <property type="match status" value="1"/>
</dbReference>
<evidence type="ECO:0000313" key="12">
    <source>
        <dbReference type="Proteomes" id="UP000199163"/>
    </source>
</evidence>
<dbReference type="PANTHER" id="PTHR32089">
    <property type="entry name" value="METHYL-ACCEPTING CHEMOTAXIS PROTEIN MCPB"/>
    <property type="match status" value="1"/>
</dbReference>
<proteinExistence type="inferred from homology"/>
<dbReference type="GO" id="GO:0005886">
    <property type="term" value="C:plasma membrane"/>
    <property type="evidence" value="ECO:0007669"/>
    <property type="project" value="UniProtKB-SubCell"/>
</dbReference>
<dbReference type="RefSeq" id="WP_091274358.1">
    <property type="nucleotide sequence ID" value="NZ_FNDK01000015.1"/>
</dbReference>
<dbReference type="Pfam" id="PF00015">
    <property type="entry name" value="MCPsignal"/>
    <property type="match status" value="1"/>
</dbReference>
<evidence type="ECO:0000256" key="1">
    <source>
        <dbReference type="ARBA" id="ARBA00004236"/>
    </source>
</evidence>
<organism evidence="11 12">
    <name type="scientific">Alteribacillus persepolensis</name>
    <dbReference type="NCBI Taxonomy" id="568899"/>
    <lineage>
        <taxon>Bacteria</taxon>
        <taxon>Bacillati</taxon>
        <taxon>Bacillota</taxon>
        <taxon>Bacilli</taxon>
        <taxon>Bacillales</taxon>
        <taxon>Bacillaceae</taxon>
        <taxon>Alteribacillus</taxon>
    </lineage>
</organism>
<name>A0A1G8GFJ7_9BACI</name>
<gene>
    <name evidence="11" type="ORF">SAMN05192534_11572</name>
</gene>
<keyword evidence="12" id="KW-1185">Reference proteome</keyword>
<dbReference type="GO" id="GO:0007165">
    <property type="term" value="P:signal transduction"/>
    <property type="evidence" value="ECO:0007669"/>
    <property type="project" value="UniProtKB-KW"/>
</dbReference>
<reference evidence="11 12" key="1">
    <citation type="submission" date="2016-10" db="EMBL/GenBank/DDBJ databases">
        <authorList>
            <person name="de Groot N.N."/>
        </authorList>
    </citation>
    <scope>NUCLEOTIDE SEQUENCE [LARGE SCALE GENOMIC DNA]</scope>
    <source>
        <strain evidence="11 12">DSM 21632</strain>
    </source>
</reference>
<accession>A0A1G8GFJ7</accession>
<sequence length="536" mass="58811">MSSLKSRSALALKRKAENKAKALKPFVETGAVKDNPDQVREKLDEFLEGDEYLLIVDQNGWSYLHTNRLREGQPFTDEVGQKAAQTTESLLQWYPRNTGELLIDASCPIGKSPDGNSFNVRVGRVVHKKLLAPWIFSLACLPVMLLFLLQVLFTEANQLWWTGLAVLLFAAGFGAYSYHMVISSVRQWNSVTRAISAGKLTKKVENQSRSEFHQIGFEINKMVIGMANMIKEIDRAAELVKEISSTQERETEELSAGFEQFASGMQEFQAGAQSQTSSLQTAQEMMKEMTESVIRMKNGILEAVAQSEESSREADKGKKALDSSEEKMYHIQEAVGDSTKQIQSAAIDAEEMMKKAASITDIADQTNLLALNASIEAARAGEAGKGFAVVAAEVKKLAADTNTFANDIFSILTKTKSELGGAVSRAKNSANVIEEGVKVVKQAGDSIRQLHAASENTREAIQENVQIADKLMEDGKNVNNIMVDVNNIADEFTTSVVQNVSSMDQQIAGVQQITSDASKLSTEAKHLNQIVGRFQL</sequence>
<comment type="similarity">
    <text evidence="5">Belongs to the methyl-accepting chemotaxis (MCP) protein family.</text>
</comment>
<dbReference type="EMBL" id="FNDK01000015">
    <property type="protein sequence ID" value="SDH93153.1"/>
    <property type="molecule type" value="Genomic_DNA"/>
</dbReference>
<dbReference type="PROSITE" id="PS50885">
    <property type="entry name" value="HAMP"/>
    <property type="match status" value="1"/>
</dbReference>
<evidence type="ECO:0000259" key="9">
    <source>
        <dbReference type="PROSITE" id="PS50111"/>
    </source>
</evidence>
<dbReference type="SMART" id="SM00283">
    <property type="entry name" value="MA"/>
    <property type="match status" value="1"/>
</dbReference>
<feature type="compositionally biased region" description="Basic and acidic residues" evidence="7">
    <location>
        <begin position="309"/>
        <end position="324"/>
    </location>
</feature>
<feature type="transmembrane region" description="Helical" evidence="8">
    <location>
        <begin position="131"/>
        <end position="153"/>
    </location>
</feature>
<comment type="subcellular location">
    <subcellularLocation>
        <location evidence="1">Cell membrane</location>
    </subcellularLocation>
</comment>
<keyword evidence="2" id="KW-1003">Cell membrane</keyword>
<evidence type="ECO:0000256" key="5">
    <source>
        <dbReference type="ARBA" id="ARBA00029447"/>
    </source>
</evidence>
<keyword evidence="3 8" id="KW-0472">Membrane</keyword>
<keyword evidence="8" id="KW-0812">Transmembrane</keyword>
<feature type="transmembrane region" description="Helical" evidence="8">
    <location>
        <begin position="159"/>
        <end position="178"/>
    </location>
</feature>
<evidence type="ECO:0000259" key="10">
    <source>
        <dbReference type="PROSITE" id="PS50885"/>
    </source>
</evidence>
<evidence type="ECO:0000256" key="6">
    <source>
        <dbReference type="PROSITE-ProRule" id="PRU00284"/>
    </source>
</evidence>
<evidence type="ECO:0000313" key="11">
    <source>
        <dbReference type="EMBL" id="SDH93153.1"/>
    </source>
</evidence>
<dbReference type="PANTHER" id="PTHR32089:SF112">
    <property type="entry name" value="LYSOZYME-LIKE PROTEIN-RELATED"/>
    <property type="match status" value="1"/>
</dbReference>